<dbReference type="EMBL" id="PYGJ01000001">
    <property type="protein sequence ID" value="PSL21643.1"/>
    <property type="molecule type" value="Genomic_DNA"/>
</dbReference>
<dbReference type="Proteomes" id="UP000240418">
    <property type="component" value="Unassembled WGS sequence"/>
</dbReference>
<comment type="caution">
    <text evidence="1">The sequence shown here is derived from an EMBL/GenBank/DDBJ whole genome shotgun (WGS) entry which is preliminary data.</text>
</comment>
<sequence length="379" mass="41427">MASTLTDVEIGLIKKMLELGWKNSAIQFYFNTPERPVNNGRISEIKGGDRGQEVPVATKYELEEFLDHHPLTLARLGADEPETPQQISEATQFLVNEEDQVDIRLAPLSDDINEDPELGAFYQELRATALEFFSMGHNTLGELAPKAEDFASALPEDCRDTTINVIWMRGNKLRMLLGAHDRVSDIPDMHPAKLDVACSEALRTVVQAFNVFAANSAKARLLDQLSLGPDDRKVITESLPEIEEVVKEAGAISTGEAQNALIEEVEDAQSADASPAGDRQVSFAGRSVTNFFTTIIVKAYRLVRTGLKATVSAVWTTVKDKTAEAVTLTAIGIASPHATALFEFLKSHYGVVAEFLKTAQANPAVQQFLDFIVKVLGLA</sequence>
<protein>
    <submittedName>
        <fullName evidence="1">Uncharacterized protein</fullName>
    </submittedName>
</protein>
<dbReference type="OrthoDB" id="9807907at2"/>
<keyword evidence="2" id="KW-1185">Reference proteome</keyword>
<accession>A0A2P8FIW1</accession>
<name>A0A2P8FIW1_9RHOB</name>
<gene>
    <name evidence="1" type="ORF">CLV88_10166</name>
</gene>
<reference evidence="1 2" key="1">
    <citation type="submission" date="2018-03" db="EMBL/GenBank/DDBJ databases">
        <title>Genomic Encyclopedia of Archaeal and Bacterial Type Strains, Phase II (KMG-II): from individual species to whole genera.</title>
        <authorList>
            <person name="Goeker M."/>
        </authorList>
    </citation>
    <scope>NUCLEOTIDE SEQUENCE [LARGE SCALE GENOMIC DNA]</scope>
    <source>
        <strain evidence="1 2">DSM 100673</strain>
    </source>
</reference>
<proteinExistence type="predicted"/>
<evidence type="ECO:0000313" key="2">
    <source>
        <dbReference type="Proteomes" id="UP000240418"/>
    </source>
</evidence>
<dbReference type="AlphaFoldDB" id="A0A2P8FIW1"/>
<organism evidence="1 2">
    <name type="scientific">Shimia abyssi</name>
    <dbReference type="NCBI Taxonomy" id="1662395"/>
    <lineage>
        <taxon>Bacteria</taxon>
        <taxon>Pseudomonadati</taxon>
        <taxon>Pseudomonadota</taxon>
        <taxon>Alphaproteobacteria</taxon>
        <taxon>Rhodobacterales</taxon>
        <taxon>Roseobacteraceae</taxon>
    </lineage>
</organism>
<evidence type="ECO:0000313" key="1">
    <source>
        <dbReference type="EMBL" id="PSL21643.1"/>
    </source>
</evidence>
<dbReference type="RefSeq" id="WP_133169895.1">
    <property type="nucleotide sequence ID" value="NZ_PYGJ01000001.1"/>
</dbReference>